<dbReference type="InParanoid" id="A0A151GCI9"/>
<dbReference type="Proteomes" id="UP000076580">
    <property type="component" value="Chromosome 03"/>
</dbReference>
<comment type="caution">
    <text evidence="2">The sequence shown here is derived from an EMBL/GenBank/DDBJ whole genome shotgun (WGS) entry which is preliminary data.</text>
</comment>
<keyword evidence="3" id="KW-1185">Reference proteome</keyword>
<name>A0A151GCI9_DRECN</name>
<evidence type="ECO:0000256" key="1">
    <source>
        <dbReference type="SAM" id="MobiDB-lite"/>
    </source>
</evidence>
<proteinExistence type="predicted"/>
<evidence type="ECO:0000313" key="3">
    <source>
        <dbReference type="Proteomes" id="UP000076580"/>
    </source>
</evidence>
<organism evidence="2 3">
    <name type="scientific">Drechmeria coniospora</name>
    <name type="common">Nematophagous fungus</name>
    <name type="synonym">Meria coniospora</name>
    <dbReference type="NCBI Taxonomy" id="98403"/>
    <lineage>
        <taxon>Eukaryota</taxon>
        <taxon>Fungi</taxon>
        <taxon>Dikarya</taxon>
        <taxon>Ascomycota</taxon>
        <taxon>Pezizomycotina</taxon>
        <taxon>Sordariomycetes</taxon>
        <taxon>Hypocreomycetidae</taxon>
        <taxon>Hypocreales</taxon>
        <taxon>Ophiocordycipitaceae</taxon>
        <taxon>Drechmeria</taxon>
    </lineage>
</organism>
<evidence type="ECO:0000313" key="2">
    <source>
        <dbReference type="EMBL" id="KYK54764.1"/>
    </source>
</evidence>
<dbReference type="EMBL" id="LAYC01000003">
    <property type="protein sequence ID" value="KYK54764.1"/>
    <property type="molecule type" value="Genomic_DNA"/>
</dbReference>
<feature type="region of interest" description="Disordered" evidence="1">
    <location>
        <begin position="58"/>
        <end position="97"/>
    </location>
</feature>
<gene>
    <name evidence="2" type="ORF">DCS_06724</name>
</gene>
<sequence length="97" mass="10802">MVRGQDFTPKAPSPLRSDRWQSFSAGNKQHPDEPAPGFDETHEQTYSYLRERKLAFAADDRIPVKMPHRPETPQLPDPPAPAPAGPDLGGETADFKH</sequence>
<protein>
    <submittedName>
        <fullName evidence="2">Uncharacterized protein</fullName>
    </submittedName>
</protein>
<feature type="compositionally biased region" description="Pro residues" evidence="1">
    <location>
        <begin position="73"/>
        <end position="84"/>
    </location>
</feature>
<accession>A0A151GCI9</accession>
<feature type="compositionally biased region" description="Basic and acidic residues" evidence="1">
    <location>
        <begin position="29"/>
        <end position="44"/>
    </location>
</feature>
<dbReference type="GeneID" id="63719367"/>
<feature type="region of interest" description="Disordered" evidence="1">
    <location>
        <begin position="1"/>
        <end position="44"/>
    </location>
</feature>
<dbReference type="AlphaFoldDB" id="A0A151GCI9"/>
<reference evidence="2 3" key="1">
    <citation type="journal article" date="2016" name="Sci. Rep.">
        <title>Insights into Adaptations to a Near-Obligate Nematode Endoparasitic Lifestyle from the Finished Genome of Drechmeria coniospora.</title>
        <authorList>
            <person name="Zhang L."/>
            <person name="Zhou Z."/>
            <person name="Guo Q."/>
            <person name="Fokkens L."/>
            <person name="Miskei M."/>
            <person name="Pocsi I."/>
            <person name="Zhang W."/>
            <person name="Chen M."/>
            <person name="Wang L."/>
            <person name="Sun Y."/>
            <person name="Donzelli B.G."/>
            <person name="Gibson D.M."/>
            <person name="Nelson D.R."/>
            <person name="Luo J.G."/>
            <person name="Rep M."/>
            <person name="Liu H."/>
            <person name="Yang S."/>
            <person name="Wang J."/>
            <person name="Krasnoff S.B."/>
            <person name="Xu Y."/>
            <person name="Molnar I."/>
            <person name="Lin M."/>
        </authorList>
    </citation>
    <scope>NUCLEOTIDE SEQUENCE [LARGE SCALE GENOMIC DNA]</scope>
    <source>
        <strain evidence="2 3">ARSEF 6962</strain>
    </source>
</reference>
<dbReference type="RefSeq" id="XP_040654116.1">
    <property type="nucleotide sequence ID" value="XM_040804012.1"/>
</dbReference>
<feature type="compositionally biased region" description="Basic and acidic residues" evidence="1">
    <location>
        <begin position="58"/>
        <end position="71"/>
    </location>
</feature>